<proteinExistence type="predicted"/>
<reference evidence="1 2" key="1">
    <citation type="submission" date="2021-12" db="EMBL/GenBank/DDBJ databases">
        <title>Genome seq of p7.</title>
        <authorList>
            <person name="Seo T."/>
        </authorList>
    </citation>
    <scope>NUCLEOTIDE SEQUENCE [LARGE SCALE GENOMIC DNA]</scope>
    <source>
        <strain evidence="1 2">P7</strain>
    </source>
</reference>
<name>A0ABS8X7E4_9BURK</name>
<evidence type="ECO:0000313" key="2">
    <source>
        <dbReference type="Proteomes" id="UP001201463"/>
    </source>
</evidence>
<sequence>MTPRLFVAIGSSHLFGLIDRYIAPVSSAKYRSVWSTGLPFREPIDIGPPTGWRGEHVLYNTPVAGPPPMLKEGVLYIPEVLTGVLAHIPPETEVIFSLLRGQEFAVAALVDDPSHADFIGDDGRMEAGRRWMSRADALGWVRQIAEPLWTTHLVLRQQFPRACIVHVPAPPPVESHEHIEANPEAFGPLFAVHGIKPFAMRQRIYQLMYADLNQRLAQVGIASLPPPAGALTDHGGLKAEFARGCLHGNERYAELLAQQIREVLAHVASL</sequence>
<gene>
    <name evidence="1" type="ORF">LXT12_04335</name>
</gene>
<evidence type="ECO:0000313" key="1">
    <source>
        <dbReference type="EMBL" id="MCE4536477.1"/>
    </source>
</evidence>
<protein>
    <submittedName>
        <fullName evidence="1">Uncharacterized protein</fullName>
    </submittedName>
</protein>
<dbReference type="RefSeq" id="WP_233389840.1">
    <property type="nucleotide sequence ID" value="NZ_JAJTWT010000002.1"/>
</dbReference>
<organism evidence="1 2">
    <name type="scientific">Pelomonas caseinilytica</name>
    <dbReference type="NCBI Taxonomy" id="2906763"/>
    <lineage>
        <taxon>Bacteria</taxon>
        <taxon>Pseudomonadati</taxon>
        <taxon>Pseudomonadota</taxon>
        <taxon>Betaproteobacteria</taxon>
        <taxon>Burkholderiales</taxon>
        <taxon>Sphaerotilaceae</taxon>
        <taxon>Roseateles</taxon>
    </lineage>
</organism>
<accession>A0ABS8X7E4</accession>
<keyword evidence="2" id="KW-1185">Reference proteome</keyword>
<comment type="caution">
    <text evidence="1">The sequence shown here is derived from an EMBL/GenBank/DDBJ whole genome shotgun (WGS) entry which is preliminary data.</text>
</comment>
<dbReference type="EMBL" id="JAJTWT010000002">
    <property type="protein sequence ID" value="MCE4536477.1"/>
    <property type="molecule type" value="Genomic_DNA"/>
</dbReference>
<dbReference type="Proteomes" id="UP001201463">
    <property type="component" value="Unassembled WGS sequence"/>
</dbReference>